<dbReference type="EMBL" id="JAENIM010000009">
    <property type="protein sequence ID" value="MBK1789839.1"/>
    <property type="molecule type" value="Genomic_DNA"/>
</dbReference>
<dbReference type="Pfam" id="PF01551">
    <property type="entry name" value="Peptidase_M23"/>
    <property type="match status" value="1"/>
</dbReference>
<dbReference type="SUPFAM" id="SSF51261">
    <property type="entry name" value="Duplicated hybrid motif"/>
    <property type="match status" value="1"/>
</dbReference>
<dbReference type="CDD" id="cd12797">
    <property type="entry name" value="M23_peptidase"/>
    <property type="match status" value="1"/>
</dbReference>
<organism evidence="3 4">
    <name type="scientific">Persicirhabdus sediminis</name>
    <dbReference type="NCBI Taxonomy" id="454144"/>
    <lineage>
        <taxon>Bacteria</taxon>
        <taxon>Pseudomonadati</taxon>
        <taxon>Verrucomicrobiota</taxon>
        <taxon>Verrucomicrobiia</taxon>
        <taxon>Verrucomicrobiales</taxon>
        <taxon>Verrucomicrobiaceae</taxon>
        <taxon>Persicirhabdus</taxon>
    </lineage>
</organism>
<dbReference type="Gene3D" id="2.70.70.10">
    <property type="entry name" value="Glucose Permease (Domain IIA)"/>
    <property type="match status" value="1"/>
</dbReference>
<feature type="signal peptide" evidence="1">
    <location>
        <begin position="1"/>
        <end position="21"/>
    </location>
</feature>
<dbReference type="AlphaFoldDB" id="A0A8J7SHH0"/>
<dbReference type="PANTHER" id="PTHR21666:SF270">
    <property type="entry name" value="MUREIN HYDROLASE ACTIVATOR ENVC"/>
    <property type="match status" value="1"/>
</dbReference>
<keyword evidence="4" id="KW-1185">Reference proteome</keyword>
<dbReference type="RefSeq" id="WP_200309881.1">
    <property type="nucleotide sequence ID" value="NZ_JAENIM010000009.1"/>
</dbReference>
<evidence type="ECO:0000313" key="3">
    <source>
        <dbReference type="EMBL" id="MBK1789839.1"/>
    </source>
</evidence>
<sequence>MKSLTLLAAAALLALTPTSQAGPSQLQLPTANDAIFSSNPEDFYMYCDRSFEGVQSKPWTAGKYGFVRNMRRTAEGVIGTRFHEGIDIKPLKRDSNGVPLDIIHPIDSGKVVHVNAVSSRSNYGKYIVVEHRWPSGTYYSLYAHLNRIDCQVGQKVDHKSSLGTLGYTGVGINKTRAHLHLELCVMSSPRFETWYGRHYTSPNHHSIYSGLNLVGMDIAELYKLQRKHSQISIPDLVSRETIYYKITVPRKGQLDIVKRYPWLVRGNHRSASASWEISFTDSGFPLAVEPSSKKVGGPVVSYVRPSKTHHSYQTKKYLSGSGSSASVSSSGSRYIQLITGAF</sequence>
<dbReference type="Proteomes" id="UP000624703">
    <property type="component" value="Unassembled WGS sequence"/>
</dbReference>
<evidence type="ECO:0000259" key="2">
    <source>
        <dbReference type="Pfam" id="PF01551"/>
    </source>
</evidence>
<name>A0A8J7SHH0_9BACT</name>
<evidence type="ECO:0000313" key="4">
    <source>
        <dbReference type="Proteomes" id="UP000624703"/>
    </source>
</evidence>
<gene>
    <name evidence="3" type="ORF">JIN82_01585</name>
</gene>
<dbReference type="GO" id="GO:0004222">
    <property type="term" value="F:metalloendopeptidase activity"/>
    <property type="evidence" value="ECO:0007669"/>
    <property type="project" value="TreeGrafter"/>
</dbReference>
<proteinExistence type="predicted"/>
<evidence type="ECO:0000256" key="1">
    <source>
        <dbReference type="SAM" id="SignalP"/>
    </source>
</evidence>
<feature type="chain" id="PRO_5035224085" evidence="1">
    <location>
        <begin position="22"/>
        <end position="342"/>
    </location>
</feature>
<accession>A0A8J7SHH0</accession>
<dbReference type="InterPro" id="IPR016047">
    <property type="entry name" value="M23ase_b-sheet_dom"/>
</dbReference>
<dbReference type="InterPro" id="IPR050570">
    <property type="entry name" value="Cell_wall_metabolism_enzyme"/>
</dbReference>
<dbReference type="PANTHER" id="PTHR21666">
    <property type="entry name" value="PEPTIDASE-RELATED"/>
    <property type="match status" value="1"/>
</dbReference>
<protein>
    <submittedName>
        <fullName evidence="3">M23 family metallopeptidase</fullName>
    </submittedName>
</protein>
<dbReference type="InterPro" id="IPR011055">
    <property type="entry name" value="Dup_hybrid_motif"/>
</dbReference>
<feature type="domain" description="M23ase beta-sheet core" evidence="2">
    <location>
        <begin position="82"/>
        <end position="185"/>
    </location>
</feature>
<comment type="caution">
    <text evidence="3">The sequence shown here is derived from an EMBL/GenBank/DDBJ whole genome shotgun (WGS) entry which is preliminary data.</text>
</comment>
<reference evidence="3" key="1">
    <citation type="submission" date="2021-01" db="EMBL/GenBank/DDBJ databases">
        <title>Modified the classification status of verrucomicrobia.</title>
        <authorList>
            <person name="Feng X."/>
        </authorList>
    </citation>
    <scope>NUCLEOTIDE SEQUENCE</scope>
    <source>
        <strain evidence="3">_KCTC 22039</strain>
    </source>
</reference>
<keyword evidence="1" id="KW-0732">Signal</keyword>